<evidence type="ECO:0000256" key="3">
    <source>
        <dbReference type="ARBA" id="ARBA00017053"/>
    </source>
</evidence>
<dbReference type="OrthoDB" id="1121721at2"/>
<dbReference type="RefSeq" id="WP_127344789.1">
    <property type="nucleotide sequence ID" value="NZ_RJJX01000028.1"/>
</dbReference>
<comment type="function">
    <text evidence="14">Involved in mercury resistance. Probably transfers a mercuric ion from the periplasmic Hg(2+)-binding protein MerP to the cytoplasmic mercuric reductase MerA.</text>
</comment>
<evidence type="ECO:0000256" key="8">
    <source>
        <dbReference type="ARBA" id="ARBA00022692"/>
    </source>
</evidence>
<sequence length="201" mass="22054">MKTKSNKALVGSGIITAIAASLCCITPVLALIAGTSGIASSFSWMEPFRPYLMGFTILVLGFAWYQKLKPRTLEEIECACEKDEKPSFWQSKKFLGIITVFAALMLAFPYYSPVFYPKNKHEVITVNTADIQTIKLDIEGMTCDACDSHVAYAAQEVDGVIEAKADHKTGTAEVKFDKSKTSAETIIQSIDKTSYKVVGEN</sequence>
<evidence type="ECO:0000256" key="6">
    <source>
        <dbReference type="ARBA" id="ARBA00022475"/>
    </source>
</evidence>
<keyword evidence="10" id="KW-0476">Mercury</keyword>
<dbReference type="AlphaFoldDB" id="A0A434AFM2"/>
<comment type="caution">
    <text evidence="17">The sequence shown here is derived from an EMBL/GenBank/DDBJ whole genome shotgun (WGS) entry which is preliminary data.</text>
</comment>
<evidence type="ECO:0000256" key="11">
    <source>
        <dbReference type="ARBA" id="ARBA00022989"/>
    </source>
</evidence>
<evidence type="ECO:0000256" key="10">
    <source>
        <dbReference type="ARBA" id="ARBA00022914"/>
    </source>
</evidence>
<keyword evidence="11 15" id="KW-1133">Transmembrane helix</keyword>
<comment type="subcellular location">
    <subcellularLocation>
        <location evidence="1">Cell inner membrane</location>
        <topology evidence="1">Multi-pass membrane protein</topology>
    </subcellularLocation>
</comment>
<keyword evidence="6" id="KW-1003">Cell membrane</keyword>
<dbReference type="PROSITE" id="PS50846">
    <property type="entry name" value="HMA_2"/>
    <property type="match status" value="1"/>
</dbReference>
<evidence type="ECO:0000256" key="14">
    <source>
        <dbReference type="ARBA" id="ARBA00045720"/>
    </source>
</evidence>
<evidence type="ECO:0000256" key="9">
    <source>
        <dbReference type="ARBA" id="ARBA00022723"/>
    </source>
</evidence>
<evidence type="ECO:0000256" key="2">
    <source>
        <dbReference type="ARBA" id="ARBA00008224"/>
    </source>
</evidence>
<dbReference type="PRINTS" id="PR00946">
    <property type="entry name" value="HGSCAVENGER"/>
</dbReference>
<feature type="domain" description="HMA" evidence="16">
    <location>
        <begin position="132"/>
        <end position="198"/>
    </location>
</feature>
<dbReference type="Proteomes" id="UP000282985">
    <property type="component" value="Unassembled WGS sequence"/>
</dbReference>
<evidence type="ECO:0000256" key="5">
    <source>
        <dbReference type="ARBA" id="ARBA00022466"/>
    </source>
</evidence>
<dbReference type="Gene3D" id="3.30.70.100">
    <property type="match status" value="1"/>
</dbReference>
<keyword evidence="18" id="KW-1185">Reference proteome</keyword>
<keyword evidence="7" id="KW-0997">Cell inner membrane</keyword>
<feature type="transmembrane region" description="Helical" evidence="15">
    <location>
        <begin position="12"/>
        <end position="36"/>
    </location>
</feature>
<dbReference type="NCBIfam" id="NF033556">
    <property type="entry name" value="MerTP_fusion"/>
    <property type="match status" value="1"/>
</dbReference>
<reference evidence="17 18" key="1">
    <citation type="submission" date="2018-11" db="EMBL/GenBank/DDBJ databases">
        <title>Parancylomarina longa gen. nov., sp. nov., isolated from sediments of southern Okinawa.</title>
        <authorList>
            <person name="Fu T."/>
        </authorList>
    </citation>
    <scope>NUCLEOTIDE SEQUENCE [LARGE SCALE GENOMIC DNA]</scope>
    <source>
        <strain evidence="17 18">T3-2 S1-C</strain>
    </source>
</reference>
<name>A0A434AFM2_9BACT</name>
<feature type="transmembrane region" description="Helical" evidence="15">
    <location>
        <begin position="48"/>
        <end position="65"/>
    </location>
</feature>
<evidence type="ECO:0000256" key="1">
    <source>
        <dbReference type="ARBA" id="ARBA00004429"/>
    </source>
</evidence>
<evidence type="ECO:0000256" key="13">
    <source>
        <dbReference type="ARBA" id="ARBA00030934"/>
    </source>
</evidence>
<accession>A0A434AFM2</accession>
<evidence type="ECO:0000256" key="7">
    <source>
        <dbReference type="ARBA" id="ARBA00022519"/>
    </source>
</evidence>
<gene>
    <name evidence="17" type="primary">merTP</name>
    <name evidence="17" type="ORF">DLK05_15045</name>
</gene>
<evidence type="ECO:0000313" key="18">
    <source>
        <dbReference type="Proteomes" id="UP000282985"/>
    </source>
</evidence>
<protein>
    <recommendedName>
        <fullName evidence="3">Mercuric transport protein MerT</fullName>
    </recommendedName>
    <alternativeName>
        <fullName evidence="13">Mercury ion transport protein</fullName>
    </alternativeName>
</protein>
<dbReference type="Pfam" id="PF00403">
    <property type="entry name" value="HMA"/>
    <property type="match status" value="1"/>
</dbReference>
<keyword evidence="5" id="KW-0475">Mercuric resistance</keyword>
<dbReference type="CDD" id="cd00371">
    <property type="entry name" value="HMA"/>
    <property type="match status" value="1"/>
</dbReference>
<dbReference type="Pfam" id="PF02411">
    <property type="entry name" value="MerT"/>
    <property type="match status" value="1"/>
</dbReference>
<proteinExistence type="inferred from homology"/>
<evidence type="ECO:0000256" key="12">
    <source>
        <dbReference type="ARBA" id="ARBA00023136"/>
    </source>
</evidence>
<evidence type="ECO:0000256" key="4">
    <source>
        <dbReference type="ARBA" id="ARBA00022448"/>
    </source>
</evidence>
<dbReference type="Gene3D" id="1.10.287.910">
    <property type="entry name" value="bacterial mercury transporter, merf"/>
    <property type="match status" value="1"/>
</dbReference>
<organism evidence="17 18">
    <name type="scientific">Ancylomarina longa</name>
    <dbReference type="NCBI Taxonomy" id="2487017"/>
    <lineage>
        <taxon>Bacteria</taxon>
        <taxon>Pseudomonadati</taxon>
        <taxon>Bacteroidota</taxon>
        <taxon>Bacteroidia</taxon>
        <taxon>Marinilabiliales</taxon>
        <taxon>Marinifilaceae</taxon>
        <taxon>Ancylomarina</taxon>
    </lineage>
</organism>
<dbReference type="InterPro" id="IPR003457">
    <property type="entry name" value="Transprt_MerT"/>
</dbReference>
<feature type="transmembrane region" description="Helical" evidence="15">
    <location>
        <begin position="94"/>
        <end position="111"/>
    </location>
</feature>
<dbReference type="GO" id="GO:0015097">
    <property type="term" value="F:mercury ion transmembrane transporter activity"/>
    <property type="evidence" value="ECO:0007669"/>
    <property type="project" value="InterPro"/>
</dbReference>
<keyword evidence="8 15" id="KW-0812">Transmembrane</keyword>
<dbReference type="SUPFAM" id="SSF55008">
    <property type="entry name" value="HMA, heavy metal-associated domain"/>
    <property type="match status" value="1"/>
</dbReference>
<dbReference type="InterPro" id="IPR006121">
    <property type="entry name" value="HMA_dom"/>
</dbReference>
<evidence type="ECO:0000256" key="15">
    <source>
        <dbReference type="SAM" id="Phobius"/>
    </source>
</evidence>
<keyword evidence="12 15" id="KW-0472">Membrane</keyword>
<comment type="similarity">
    <text evidence="2">Belongs to the MerT family.</text>
</comment>
<dbReference type="GO" id="GO:0005886">
    <property type="term" value="C:plasma membrane"/>
    <property type="evidence" value="ECO:0007669"/>
    <property type="project" value="UniProtKB-SubCell"/>
</dbReference>
<dbReference type="EMBL" id="RJJX01000028">
    <property type="protein sequence ID" value="RUT73115.1"/>
    <property type="molecule type" value="Genomic_DNA"/>
</dbReference>
<keyword evidence="9" id="KW-0479">Metal-binding</keyword>
<dbReference type="InterPro" id="IPR036163">
    <property type="entry name" value="HMA_dom_sf"/>
</dbReference>
<evidence type="ECO:0000313" key="17">
    <source>
        <dbReference type="EMBL" id="RUT73115.1"/>
    </source>
</evidence>
<dbReference type="InterPro" id="IPR001802">
    <property type="entry name" value="MerP/CopZ"/>
</dbReference>
<keyword evidence="4" id="KW-0813">Transport</keyword>
<dbReference type="GO" id="GO:0046872">
    <property type="term" value="F:metal ion binding"/>
    <property type="evidence" value="ECO:0007669"/>
    <property type="project" value="UniProtKB-KW"/>
</dbReference>
<evidence type="ECO:0000259" key="16">
    <source>
        <dbReference type="PROSITE" id="PS50846"/>
    </source>
</evidence>